<name>A0A7V5U1Z0_9BACT</name>
<feature type="chain" id="PRO_5030977103" description="DUF5666 domain-containing protein" evidence="1">
    <location>
        <begin position="22"/>
        <end position="230"/>
    </location>
</feature>
<proteinExistence type="predicted"/>
<dbReference type="Proteomes" id="UP000886101">
    <property type="component" value="Unassembled WGS sequence"/>
</dbReference>
<evidence type="ECO:0000256" key="1">
    <source>
        <dbReference type="SAM" id="SignalP"/>
    </source>
</evidence>
<organism evidence="2">
    <name type="scientific">Thermodesulfatator atlanticus</name>
    <dbReference type="NCBI Taxonomy" id="501497"/>
    <lineage>
        <taxon>Bacteria</taxon>
        <taxon>Pseudomonadati</taxon>
        <taxon>Thermodesulfobacteriota</taxon>
        <taxon>Thermodesulfobacteria</taxon>
        <taxon>Thermodesulfobacteriales</taxon>
        <taxon>Thermodesulfatatoraceae</taxon>
        <taxon>Thermodesulfatator</taxon>
    </lineage>
</organism>
<gene>
    <name evidence="2" type="ORF">ENJ96_00890</name>
</gene>
<keyword evidence="1" id="KW-0732">Signal</keyword>
<accession>A0A7V5U1Z0</accession>
<evidence type="ECO:0000313" key="2">
    <source>
        <dbReference type="EMBL" id="HHI96391.1"/>
    </source>
</evidence>
<protein>
    <recommendedName>
        <fullName evidence="3">DUF5666 domain-containing protein</fullName>
    </recommendedName>
</protein>
<comment type="caution">
    <text evidence="2">The sequence shown here is derived from an EMBL/GenBank/DDBJ whole genome shotgun (WGS) entry which is preliminary data.</text>
</comment>
<evidence type="ECO:0008006" key="3">
    <source>
        <dbReference type="Google" id="ProtNLM"/>
    </source>
</evidence>
<sequence length="230" mass="25833">MKKFKVLALMLLVFWAGTALGKDPPPLKEVEGTVKEIRLEKASPKAKFGFVTAILSTGEGKIRVRLYPEWWKIEPPFTVGQRVQVKGWVPPRTAFQGQPVLVAAEIKNLDTGEILVLREGPGKPRWRQGVKLYTFSGKIVARTASPGLGRPQVKWLVLKVKTAEGKIHTVRISPLWLNAYPELTPGKQVKITAWQPPFWKARHIDEYLACQVVLPETGKTLNLRKCPATR</sequence>
<dbReference type="AlphaFoldDB" id="A0A7V5U1Z0"/>
<dbReference type="EMBL" id="DROK01000027">
    <property type="protein sequence ID" value="HHI96391.1"/>
    <property type="molecule type" value="Genomic_DNA"/>
</dbReference>
<feature type="signal peptide" evidence="1">
    <location>
        <begin position="1"/>
        <end position="21"/>
    </location>
</feature>
<reference evidence="2" key="1">
    <citation type="journal article" date="2020" name="mSystems">
        <title>Genome- and Community-Level Interaction Insights into Carbon Utilization and Element Cycling Functions of Hydrothermarchaeota in Hydrothermal Sediment.</title>
        <authorList>
            <person name="Zhou Z."/>
            <person name="Liu Y."/>
            <person name="Xu W."/>
            <person name="Pan J."/>
            <person name="Luo Z.H."/>
            <person name="Li M."/>
        </authorList>
    </citation>
    <scope>NUCLEOTIDE SEQUENCE [LARGE SCALE GENOMIC DNA]</scope>
    <source>
        <strain evidence="2">HyVt-533</strain>
    </source>
</reference>